<evidence type="ECO:0000313" key="2">
    <source>
        <dbReference type="Proteomes" id="UP001367508"/>
    </source>
</evidence>
<organism evidence="1 2">
    <name type="scientific">Canavalia gladiata</name>
    <name type="common">Sword bean</name>
    <name type="synonym">Dolichos gladiatus</name>
    <dbReference type="NCBI Taxonomy" id="3824"/>
    <lineage>
        <taxon>Eukaryota</taxon>
        <taxon>Viridiplantae</taxon>
        <taxon>Streptophyta</taxon>
        <taxon>Embryophyta</taxon>
        <taxon>Tracheophyta</taxon>
        <taxon>Spermatophyta</taxon>
        <taxon>Magnoliopsida</taxon>
        <taxon>eudicotyledons</taxon>
        <taxon>Gunneridae</taxon>
        <taxon>Pentapetalae</taxon>
        <taxon>rosids</taxon>
        <taxon>fabids</taxon>
        <taxon>Fabales</taxon>
        <taxon>Fabaceae</taxon>
        <taxon>Papilionoideae</taxon>
        <taxon>50 kb inversion clade</taxon>
        <taxon>NPAAA clade</taxon>
        <taxon>indigoferoid/millettioid clade</taxon>
        <taxon>Phaseoleae</taxon>
        <taxon>Canavalia</taxon>
    </lineage>
</organism>
<dbReference type="Proteomes" id="UP001367508">
    <property type="component" value="Unassembled WGS sequence"/>
</dbReference>
<name>A0AAN9KV93_CANGL</name>
<evidence type="ECO:0000313" key="1">
    <source>
        <dbReference type="EMBL" id="KAK7324237.1"/>
    </source>
</evidence>
<proteinExistence type="predicted"/>
<reference evidence="1 2" key="1">
    <citation type="submission" date="2024-01" db="EMBL/GenBank/DDBJ databases">
        <title>The genomes of 5 underutilized Papilionoideae crops provide insights into root nodulation and disease resistanc.</title>
        <authorList>
            <person name="Jiang F."/>
        </authorList>
    </citation>
    <scope>NUCLEOTIDE SEQUENCE [LARGE SCALE GENOMIC DNA]</scope>
    <source>
        <strain evidence="1">LVBAO_FW01</strain>
        <tissue evidence="1">Leaves</tissue>
    </source>
</reference>
<accession>A0AAN9KV93</accession>
<protein>
    <submittedName>
        <fullName evidence="1">Uncharacterized protein</fullName>
    </submittedName>
</protein>
<keyword evidence="2" id="KW-1185">Reference proteome</keyword>
<dbReference type="AlphaFoldDB" id="A0AAN9KV93"/>
<comment type="caution">
    <text evidence="1">The sequence shown here is derived from an EMBL/GenBank/DDBJ whole genome shotgun (WGS) entry which is preliminary data.</text>
</comment>
<dbReference type="EMBL" id="JAYMYQ010000006">
    <property type="protein sequence ID" value="KAK7324237.1"/>
    <property type="molecule type" value="Genomic_DNA"/>
</dbReference>
<sequence length="217" mass="24531">MPYASLPRLDTGHRNELQFYEKLEIIGLPLLCHHRLEDVPLKQHPLWLSLAQLSSAFINHRGSFKGAWLTELGSFRAKDRAHATASHARCRRTHAKHVDAPPINQPLSKMWLLWSMFKAPSGWVLTLAFESEEDPGQESCLTRGLGRGTVITAETSLSLISVEDLNSSEHLEHIELKRRLFIIVRRANRTTTNNSPKAYQAIAASEFHAWRATGRAP</sequence>
<gene>
    <name evidence="1" type="ORF">VNO77_27766</name>
</gene>